<name>K0NG34_DESTT</name>
<dbReference type="SUPFAM" id="SSF75169">
    <property type="entry name" value="DsrEFH-like"/>
    <property type="match status" value="1"/>
</dbReference>
<dbReference type="Gene3D" id="3.30.110.40">
    <property type="entry name" value="TusA-like domain"/>
    <property type="match status" value="1"/>
</dbReference>
<gene>
    <name evidence="2" type="ordered locus">TOL2_C05750</name>
</gene>
<dbReference type="NCBIfam" id="TIGR03527">
    <property type="entry name" value="selenium_YedF"/>
    <property type="match status" value="1"/>
</dbReference>
<dbReference type="AlphaFoldDB" id="K0NG34"/>
<dbReference type="Proteomes" id="UP000007347">
    <property type="component" value="Chromosome"/>
</dbReference>
<feature type="domain" description="UPF0033" evidence="1">
    <location>
        <begin position="3"/>
        <end position="59"/>
    </location>
</feature>
<dbReference type="Pfam" id="PF01206">
    <property type="entry name" value="TusA"/>
    <property type="match status" value="1"/>
</dbReference>
<dbReference type="InterPro" id="IPR001455">
    <property type="entry name" value="TusA-like"/>
</dbReference>
<sequence length="204" mass="22345">MIKKIDCRQLQCPAPVLNTKKFLEQEPATEIDVIVDNDAAVENVSRFLSFHGFEVSVDTDGINSTISGRRDPETATILETNLDHTKTTQNSDTQKILVIISSQQIGKGDDELGQKLMINFVKTLKEMGNDLWRLILLNGGVKFSTKDSKIFEDLAGLDASGVSILVCGACLTHFGLMDAKVIGETTNMLDVVTSMQLADKVINI</sequence>
<dbReference type="PATRIC" id="fig|651182.5.peg.697"/>
<dbReference type="EMBL" id="FO203503">
    <property type="protein sequence ID" value="CCK78743.1"/>
    <property type="molecule type" value="Genomic_DNA"/>
</dbReference>
<dbReference type="InterPro" id="IPR027396">
    <property type="entry name" value="DsrEFH-like"/>
</dbReference>
<proteinExistence type="predicted"/>
<dbReference type="OrthoDB" id="9801500at2"/>
<dbReference type="CDD" id="cd03421">
    <property type="entry name" value="SirA_like_N"/>
    <property type="match status" value="1"/>
</dbReference>
<accession>K0NG34</accession>
<protein>
    <submittedName>
        <fullName evidence="2">SirA family protein</fullName>
    </submittedName>
</protein>
<evidence type="ECO:0000313" key="2">
    <source>
        <dbReference type="EMBL" id="CCK78743.1"/>
    </source>
</evidence>
<dbReference type="InterPro" id="IPR003787">
    <property type="entry name" value="Sulphur_relay_DsrE/F-like"/>
</dbReference>
<dbReference type="InterPro" id="IPR019870">
    <property type="entry name" value="Se_metab_YedF"/>
</dbReference>
<dbReference type="InterPro" id="IPR036868">
    <property type="entry name" value="TusA-like_sf"/>
</dbReference>
<dbReference type="STRING" id="651182.TOL2_C05750"/>
<dbReference type="Pfam" id="PF02635">
    <property type="entry name" value="DsrE"/>
    <property type="match status" value="1"/>
</dbReference>
<reference evidence="2 3" key="1">
    <citation type="journal article" date="2013" name="Environ. Microbiol.">
        <title>Complete genome, catabolic sub-proteomes and key-metabolites of Desulfobacula toluolica Tol2, a marine, aromatic compound-degrading, sulfate-reducing bacterium.</title>
        <authorList>
            <person name="Wohlbrand L."/>
            <person name="Jacob J.H."/>
            <person name="Kube M."/>
            <person name="Mussmann M."/>
            <person name="Jarling R."/>
            <person name="Beck A."/>
            <person name="Amann R."/>
            <person name="Wilkes H."/>
            <person name="Reinhardt R."/>
            <person name="Rabus R."/>
        </authorList>
    </citation>
    <scope>NUCLEOTIDE SEQUENCE [LARGE SCALE GENOMIC DNA]</scope>
    <source>
        <strain evidence="3">DSM 7467 / Tol2</strain>
    </source>
</reference>
<evidence type="ECO:0000313" key="3">
    <source>
        <dbReference type="Proteomes" id="UP000007347"/>
    </source>
</evidence>
<dbReference type="RefSeq" id="WP_014956099.1">
    <property type="nucleotide sequence ID" value="NC_018645.1"/>
</dbReference>
<organism evidence="2 3">
    <name type="scientific">Desulfobacula toluolica (strain DSM 7467 / Tol2)</name>
    <dbReference type="NCBI Taxonomy" id="651182"/>
    <lineage>
        <taxon>Bacteria</taxon>
        <taxon>Pseudomonadati</taxon>
        <taxon>Thermodesulfobacteriota</taxon>
        <taxon>Desulfobacteria</taxon>
        <taxon>Desulfobacterales</taxon>
        <taxon>Desulfobacteraceae</taxon>
        <taxon>Desulfobacula</taxon>
    </lineage>
</organism>
<dbReference type="SUPFAM" id="SSF64307">
    <property type="entry name" value="SirA-like"/>
    <property type="match status" value="1"/>
</dbReference>
<dbReference type="HOGENOM" id="CLU_097491_0_0_7"/>
<dbReference type="KEGG" id="dto:TOL2_C05750"/>
<evidence type="ECO:0000259" key="1">
    <source>
        <dbReference type="Pfam" id="PF01206"/>
    </source>
</evidence>
<keyword evidence="3" id="KW-1185">Reference proteome</keyword>